<comment type="subcellular location">
    <subcellularLocation>
        <location evidence="1">Cell membrane</location>
        <topology evidence="1">Peripheral membrane protein</topology>
        <orientation evidence="1">Cytoplasmic side</orientation>
    </subcellularLocation>
</comment>
<dbReference type="Gene3D" id="1.10.287.1700">
    <property type="match status" value="1"/>
</dbReference>
<evidence type="ECO:0000313" key="11">
    <source>
        <dbReference type="EMBL" id="GEM00771.1"/>
    </source>
</evidence>
<evidence type="ECO:0000256" key="5">
    <source>
        <dbReference type="ARBA" id="ARBA00022475"/>
    </source>
</evidence>
<reference evidence="11 14" key="2">
    <citation type="submission" date="2019-07" db="EMBL/GenBank/DDBJ databases">
        <title>Whole genome shotgun sequence of Halolactibacillus halophilus NBRC 100868.</title>
        <authorList>
            <person name="Hosoyama A."/>
            <person name="Uohara A."/>
            <person name="Ohji S."/>
            <person name="Ichikawa N."/>
        </authorList>
    </citation>
    <scope>NUCLEOTIDE SEQUENCE [LARGE SCALE GENOMIC DNA]</scope>
    <source>
        <strain evidence="11 14">NBRC 100868</strain>
    </source>
</reference>
<evidence type="ECO:0000256" key="6">
    <source>
        <dbReference type="ARBA" id="ARBA00022500"/>
    </source>
</evidence>
<dbReference type="GO" id="GO:0015031">
    <property type="term" value="P:protein transport"/>
    <property type="evidence" value="ECO:0007669"/>
    <property type="project" value="UniProtKB-KW"/>
</dbReference>
<organism evidence="12 13">
    <name type="scientific">Halolactibacillus halophilus</name>
    <dbReference type="NCBI Taxonomy" id="306540"/>
    <lineage>
        <taxon>Bacteria</taxon>
        <taxon>Bacillati</taxon>
        <taxon>Bacillota</taxon>
        <taxon>Bacilli</taxon>
        <taxon>Bacillales</taxon>
        <taxon>Bacillaceae</taxon>
        <taxon>Halolactibacillus</taxon>
    </lineage>
</organism>
<evidence type="ECO:0000313" key="12">
    <source>
        <dbReference type="EMBL" id="SFO98007.1"/>
    </source>
</evidence>
<dbReference type="Proteomes" id="UP000321547">
    <property type="component" value="Unassembled WGS sequence"/>
</dbReference>
<dbReference type="GO" id="GO:0005886">
    <property type="term" value="C:plasma membrane"/>
    <property type="evidence" value="ECO:0007669"/>
    <property type="project" value="UniProtKB-SubCell"/>
</dbReference>
<dbReference type="InterPro" id="IPR053716">
    <property type="entry name" value="Flag_assembly_chemotaxis_eff"/>
</dbReference>
<evidence type="ECO:0000313" key="13">
    <source>
        <dbReference type="Proteomes" id="UP000242243"/>
    </source>
</evidence>
<keyword evidence="10" id="KW-1006">Bacterial flagellum protein export</keyword>
<keyword evidence="12" id="KW-0282">Flagellum</keyword>
<reference evidence="12 13" key="1">
    <citation type="submission" date="2016-10" db="EMBL/GenBank/DDBJ databases">
        <authorList>
            <person name="de Groot N.N."/>
        </authorList>
    </citation>
    <scope>NUCLEOTIDE SEQUENCE [LARGE SCALE GENOMIC DNA]</scope>
    <source>
        <strain evidence="12 13">DSM 17073</strain>
    </source>
</reference>
<keyword evidence="7" id="KW-1005">Bacterial flagellum biogenesis</keyword>
<evidence type="ECO:0000256" key="4">
    <source>
        <dbReference type="ARBA" id="ARBA00022448"/>
    </source>
</evidence>
<proteinExistence type="inferred from homology"/>
<dbReference type="GO" id="GO:0044781">
    <property type="term" value="P:bacterial-type flagellum organization"/>
    <property type="evidence" value="ECO:0007669"/>
    <property type="project" value="UniProtKB-KW"/>
</dbReference>
<comment type="similarity">
    <text evidence="2">Belongs to the FliJ family.</text>
</comment>
<dbReference type="InterPro" id="IPR012823">
    <property type="entry name" value="Flagell_FliJ"/>
</dbReference>
<evidence type="ECO:0000256" key="3">
    <source>
        <dbReference type="ARBA" id="ARBA00020392"/>
    </source>
</evidence>
<dbReference type="NCBIfam" id="TIGR02473">
    <property type="entry name" value="flagell_FliJ"/>
    <property type="match status" value="1"/>
</dbReference>
<accession>A0A1I5LLJ1</accession>
<evidence type="ECO:0000256" key="2">
    <source>
        <dbReference type="ARBA" id="ARBA00010004"/>
    </source>
</evidence>
<keyword evidence="4" id="KW-0813">Transport</keyword>
<dbReference type="AlphaFoldDB" id="A0A1I5LLJ1"/>
<keyword evidence="14" id="KW-1185">Reference proteome</keyword>
<dbReference type="GO" id="GO:0006935">
    <property type="term" value="P:chemotaxis"/>
    <property type="evidence" value="ECO:0007669"/>
    <property type="project" value="UniProtKB-KW"/>
</dbReference>
<evidence type="ECO:0000256" key="10">
    <source>
        <dbReference type="ARBA" id="ARBA00023225"/>
    </source>
</evidence>
<dbReference type="EMBL" id="FOXC01000002">
    <property type="protein sequence ID" value="SFO98007.1"/>
    <property type="molecule type" value="Genomic_DNA"/>
</dbReference>
<dbReference type="Proteomes" id="UP000242243">
    <property type="component" value="Unassembled WGS sequence"/>
</dbReference>
<dbReference type="GO" id="GO:0071973">
    <property type="term" value="P:bacterial-type flagellum-dependent cell motility"/>
    <property type="evidence" value="ECO:0007669"/>
    <property type="project" value="InterPro"/>
</dbReference>
<dbReference type="OrthoDB" id="2968361at2"/>
<evidence type="ECO:0000256" key="1">
    <source>
        <dbReference type="ARBA" id="ARBA00004413"/>
    </source>
</evidence>
<name>A0A1I5LLJ1_9BACI</name>
<protein>
    <recommendedName>
        <fullName evidence="3">Flagellar FliJ protein</fullName>
    </recommendedName>
</protein>
<dbReference type="EMBL" id="BJWI01000002">
    <property type="protein sequence ID" value="GEM00771.1"/>
    <property type="molecule type" value="Genomic_DNA"/>
</dbReference>
<dbReference type="STRING" id="306540.SAMN05421839_102121"/>
<keyword evidence="5" id="KW-1003">Cell membrane</keyword>
<keyword evidence="12" id="KW-0966">Cell projection</keyword>
<evidence type="ECO:0000313" key="14">
    <source>
        <dbReference type="Proteomes" id="UP000321547"/>
    </source>
</evidence>
<keyword evidence="9" id="KW-0472">Membrane</keyword>
<keyword evidence="6" id="KW-0145">Chemotaxis</keyword>
<keyword evidence="8" id="KW-0653">Protein transport</keyword>
<dbReference type="RefSeq" id="WP_089829743.1">
    <property type="nucleotide sequence ID" value="NZ_BJWI01000002.1"/>
</dbReference>
<dbReference type="Pfam" id="PF02050">
    <property type="entry name" value="FliJ"/>
    <property type="match status" value="1"/>
</dbReference>
<evidence type="ECO:0000256" key="7">
    <source>
        <dbReference type="ARBA" id="ARBA00022795"/>
    </source>
</evidence>
<dbReference type="GO" id="GO:0009288">
    <property type="term" value="C:bacterial-type flagellum"/>
    <property type="evidence" value="ECO:0007669"/>
    <property type="project" value="InterPro"/>
</dbReference>
<gene>
    <name evidence="11" type="primary">fliJ</name>
    <name evidence="11" type="ORF">HHA03_03030</name>
    <name evidence="12" type="ORF">SAMN05421839_102121</name>
</gene>
<evidence type="ECO:0000256" key="9">
    <source>
        <dbReference type="ARBA" id="ARBA00023136"/>
    </source>
</evidence>
<sequence length="148" mass="17562">MTNVQAFEKILHHQENLKNEAQLEYKSAVTDFETVAEELFQLLKQKETIEDKYQQALHTSGSVTTLVSHHTYLQQLKKQILHVEATVNEKRSIMEDKRSLLTDQYVEVKKFEKIIDHKWEVIKLKEKESESKMLDEASIRQYYNHGDR</sequence>
<keyword evidence="12" id="KW-0969">Cilium</keyword>
<evidence type="ECO:0000256" key="8">
    <source>
        <dbReference type="ARBA" id="ARBA00022927"/>
    </source>
</evidence>